<evidence type="ECO:0000313" key="17">
    <source>
        <dbReference type="EMBL" id="RYU09254.1"/>
    </source>
</evidence>
<dbReference type="NCBIfam" id="TIGR02397">
    <property type="entry name" value="dnaX_nterm"/>
    <property type="match status" value="1"/>
</dbReference>
<keyword evidence="5 14" id="KW-0235">DNA replication</keyword>
<dbReference type="InterPro" id="IPR050238">
    <property type="entry name" value="DNA_Rep/Repair_Clamp_Loader"/>
</dbReference>
<dbReference type="FunFam" id="3.40.50.300:FF:000014">
    <property type="entry name" value="DNA polymerase III subunit gamma/tau"/>
    <property type="match status" value="1"/>
</dbReference>
<name>A0A4Q5ITV0_9ACTN</name>
<evidence type="ECO:0000256" key="14">
    <source>
        <dbReference type="RuleBase" id="RU364063"/>
    </source>
</evidence>
<evidence type="ECO:0000256" key="12">
    <source>
        <dbReference type="ARBA" id="ARBA00049244"/>
    </source>
</evidence>
<feature type="non-terminal residue" evidence="17">
    <location>
        <position position="457"/>
    </location>
</feature>
<dbReference type="InterPro" id="IPR003593">
    <property type="entry name" value="AAA+_ATPase"/>
</dbReference>
<dbReference type="Pfam" id="PF22608">
    <property type="entry name" value="DNAX_ATPase_lid"/>
    <property type="match status" value="1"/>
</dbReference>
<evidence type="ECO:0000256" key="6">
    <source>
        <dbReference type="ARBA" id="ARBA00022723"/>
    </source>
</evidence>
<evidence type="ECO:0000256" key="3">
    <source>
        <dbReference type="ARBA" id="ARBA00022679"/>
    </source>
</evidence>
<dbReference type="FunFam" id="1.20.272.10:FF:000003">
    <property type="entry name" value="DNA polymerase III subunit gamma/tau"/>
    <property type="match status" value="1"/>
</dbReference>
<dbReference type="Gene3D" id="1.20.272.10">
    <property type="match status" value="1"/>
</dbReference>
<dbReference type="Pfam" id="PF13177">
    <property type="entry name" value="DNA_pol3_delta2"/>
    <property type="match status" value="1"/>
</dbReference>
<evidence type="ECO:0000256" key="1">
    <source>
        <dbReference type="ARBA" id="ARBA00006360"/>
    </source>
</evidence>
<dbReference type="EMBL" id="SDPU01000036">
    <property type="protein sequence ID" value="RYU09254.1"/>
    <property type="molecule type" value="Genomic_DNA"/>
</dbReference>
<reference evidence="17 18" key="1">
    <citation type="submission" date="2019-01" db="EMBL/GenBank/DDBJ databases">
        <title>Nocardioides guangzhouensis sp. nov., an actinobacterium isolated from soil.</title>
        <authorList>
            <person name="Fu Y."/>
            <person name="Cai Y."/>
            <person name="Lin Z."/>
            <person name="Chen P."/>
        </authorList>
    </citation>
    <scope>NUCLEOTIDE SEQUENCE [LARGE SCALE GENOMIC DNA]</scope>
    <source>
        <strain evidence="17 18">NBRC 105384</strain>
    </source>
</reference>
<comment type="catalytic activity">
    <reaction evidence="12 14">
        <text>DNA(n) + a 2'-deoxyribonucleoside 5'-triphosphate = DNA(n+1) + diphosphate</text>
        <dbReference type="Rhea" id="RHEA:22508"/>
        <dbReference type="Rhea" id="RHEA-COMP:17339"/>
        <dbReference type="Rhea" id="RHEA-COMP:17340"/>
        <dbReference type="ChEBI" id="CHEBI:33019"/>
        <dbReference type="ChEBI" id="CHEBI:61560"/>
        <dbReference type="ChEBI" id="CHEBI:173112"/>
        <dbReference type="EC" id="2.7.7.7"/>
    </reaction>
</comment>
<dbReference type="PANTHER" id="PTHR11669">
    <property type="entry name" value="REPLICATION FACTOR C / DNA POLYMERASE III GAMMA-TAU SUBUNIT"/>
    <property type="match status" value="1"/>
</dbReference>
<dbReference type="Gene3D" id="3.40.50.300">
    <property type="entry name" value="P-loop containing nucleotide triphosphate hydrolases"/>
    <property type="match status" value="1"/>
</dbReference>
<dbReference type="GO" id="GO:0009360">
    <property type="term" value="C:DNA polymerase III complex"/>
    <property type="evidence" value="ECO:0007669"/>
    <property type="project" value="InterPro"/>
</dbReference>
<dbReference type="InterPro" id="IPR022754">
    <property type="entry name" value="DNA_pol_III_gamma-3"/>
</dbReference>
<dbReference type="GO" id="GO:0006261">
    <property type="term" value="P:DNA-templated DNA replication"/>
    <property type="evidence" value="ECO:0007669"/>
    <property type="project" value="TreeGrafter"/>
</dbReference>
<evidence type="ECO:0000256" key="11">
    <source>
        <dbReference type="ARBA" id="ARBA00037724"/>
    </source>
</evidence>
<evidence type="ECO:0000256" key="7">
    <source>
        <dbReference type="ARBA" id="ARBA00022741"/>
    </source>
</evidence>
<evidence type="ECO:0000256" key="13">
    <source>
        <dbReference type="ARBA" id="ARBA00074577"/>
    </source>
</evidence>
<dbReference type="CDD" id="cd00009">
    <property type="entry name" value="AAA"/>
    <property type="match status" value="1"/>
</dbReference>
<dbReference type="GO" id="GO:0005524">
    <property type="term" value="F:ATP binding"/>
    <property type="evidence" value="ECO:0007669"/>
    <property type="project" value="UniProtKB-KW"/>
</dbReference>
<dbReference type="GO" id="GO:0046872">
    <property type="term" value="F:metal ion binding"/>
    <property type="evidence" value="ECO:0007669"/>
    <property type="project" value="UniProtKB-KW"/>
</dbReference>
<dbReference type="SUPFAM" id="SSF52540">
    <property type="entry name" value="P-loop containing nucleoside triphosphate hydrolases"/>
    <property type="match status" value="1"/>
</dbReference>
<dbReference type="InterPro" id="IPR045085">
    <property type="entry name" value="HLD_clamp_pol_III_gamma_tau"/>
</dbReference>
<comment type="subunit">
    <text evidence="14">DNA polymerase III contains a core (composed of alpha, epsilon and theta chains) that associates with a tau subunit. This core dimerizes to form the POLIII' complex. PolIII' associates with the gamma complex (composed of gamma, delta, delta', psi and chi chains) and with the beta chain to form the complete DNA polymerase III complex.</text>
</comment>
<dbReference type="InterPro" id="IPR027417">
    <property type="entry name" value="P-loop_NTPase"/>
</dbReference>
<keyword evidence="4 14" id="KW-0548">Nucleotidyltransferase</keyword>
<keyword evidence="3 14" id="KW-0808">Transferase</keyword>
<feature type="domain" description="AAA+ ATPase" evidence="16">
    <location>
        <begin position="38"/>
        <end position="182"/>
    </location>
</feature>
<evidence type="ECO:0000313" key="18">
    <source>
        <dbReference type="Proteomes" id="UP000291189"/>
    </source>
</evidence>
<dbReference type="OrthoDB" id="9810148at2"/>
<dbReference type="CDD" id="cd18137">
    <property type="entry name" value="HLD_clamp_pol_III_gamma_tau"/>
    <property type="match status" value="1"/>
</dbReference>
<dbReference type="Gene3D" id="1.10.8.60">
    <property type="match status" value="1"/>
</dbReference>
<dbReference type="Proteomes" id="UP000291189">
    <property type="component" value="Unassembled WGS sequence"/>
</dbReference>
<organism evidence="17 18">
    <name type="scientific">Nocardioides iriomotensis</name>
    <dbReference type="NCBI Taxonomy" id="715784"/>
    <lineage>
        <taxon>Bacteria</taxon>
        <taxon>Bacillati</taxon>
        <taxon>Actinomycetota</taxon>
        <taxon>Actinomycetes</taxon>
        <taxon>Propionibacteriales</taxon>
        <taxon>Nocardioidaceae</taxon>
        <taxon>Nocardioides</taxon>
    </lineage>
</organism>
<keyword evidence="6" id="KW-0479">Metal-binding</keyword>
<keyword evidence="8" id="KW-0862">Zinc</keyword>
<keyword evidence="9 14" id="KW-0067">ATP-binding</keyword>
<keyword evidence="10 14" id="KW-0239">DNA-directed DNA polymerase</keyword>
<dbReference type="EC" id="2.7.7.7" evidence="2 14"/>
<sequence length="457" mass="47950">MDAPLALYRRYRPESFAEVIGQDHVTGPLRAALTNNRVHHAYLFSGPRGCGKTTSARILARCLNCEQGPTDTPCGTCRSCTDLARGGPGSIDVIEIDAASHGGVDDARDLREKAFFAPVSSRYKIYIIDEAHMVSSAGFNALLKLVEEPPEHIKFVFATTEPEKVIGTIRSRTHHYPFRLIPPRTLSDYLQQLCDQEGVEVDPAALPLVVRAGGGSARDTLSILDQLIGGSGAEGVTYSLATGLLGFTPETLLDEVVDAFAAGDGGTVFGVVDKVIETGQDPRRFTEDLLRRLRDLVIIAAVPDAPATGLIDVPEDQAERLVAQAARFGRADLSRAADMVATGLTELKGATAPRLLLELICARVLLPGADHDTDGVMARLDRLEKRMSIGGVAAAPAPAPAAAPVAAPAPAAVTPAPAQAPAPAPAPEIAPVEAPAAPAARDDAPPPVPAERPTPAA</sequence>
<evidence type="ECO:0000256" key="2">
    <source>
        <dbReference type="ARBA" id="ARBA00012417"/>
    </source>
</evidence>
<evidence type="ECO:0000256" key="9">
    <source>
        <dbReference type="ARBA" id="ARBA00022840"/>
    </source>
</evidence>
<feature type="compositionally biased region" description="Pro residues" evidence="15">
    <location>
        <begin position="418"/>
        <end position="428"/>
    </location>
</feature>
<accession>A0A4Q5ITV0</accession>
<dbReference type="GO" id="GO:0003677">
    <property type="term" value="F:DNA binding"/>
    <property type="evidence" value="ECO:0007669"/>
    <property type="project" value="InterPro"/>
</dbReference>
<feature type="compositionally biased region" description="Low complexity" evidence="15">
    <location>
        <begin position="403"/>
        <end position="417"/>
    </location>
</feature>
<evidence type="ECO:0000256" key="4">
    <source>
        <dbReference type="ARBA" id="ARBA00022695"/>
    </source>
</evidence>
<dbReference type="SUPFAM" id="SSF48019">
    <property type="entry name" value="post-AAA+ oligomerization domain-like"/>
    <property type="match status" value="1"/>
</dbReference>
<evidence type="ECO:0000256" key="10">
    <source>
        <dbReference type="ARBA" id="ARBA00022932"/>
    </source>
</evidence>
<dbReference type="PANTHER" id="PTHR11669:SF0">
    <property type="entry name" value="PROTEIN STICHEL-LIKE 2"/>
    <property type="match status" value="1"/>
</dbReference>
<feature type="compositionally biased region" description="Low complexity" evidence="15">
    <location>
        <begin position="429"/>
        <end position="439"/>
    </location>
</feature>
<dbReference type="InterPro" id="IPR012763">
    <property type="entry name" value="DNA_pol_III_sug/sutau_N"/>
</dbReference>
<comment type="caution">
    <text evidence="17">The sequence shown here is derived from an EMBL/GenBank/DDBJ whole genome shotgun (WGS) entry which is preliminary data.</text>
</comment>
<dbReference type="NCBIfam" id="NF005846">
    <property type="entry name" value="PRK07764.1-6"/>
    <property type="match status" value="1"/>
</dbReference>
<gene>
    <name evidence="14" type="primary">dnaX</name>
    <name evidence="17" type="ORF">ETU37_22160</name>
</gene>
<feature type="region of interest" description="Disordered" evidence="15">
    <location>
        <begin position="403"/>
        <end position="457"/>
    </location>
</feature>
<protein>
    <recommendedName>
        <fullName evidence="13 14">DNA polymerase III subunit gamma/tau</fullName>
        <ecNumber evidence="2 14">2.7.7.7</ecNumber>
    </recommendedName>
</protein>
<comment type="similarity">
    <text evidence="1 14">Belongs to the DnaX/STICHEL family.</text>
</comment>
<evidence type="ECO:0000256" key="5">
    <source>
        <dbReference type="ARBA" id="ARBA00022705"/>
    </source>
</evidence>
<dbReference type="RefSeq" id="WP_129989552.1">
    <property type="nucleotide sequence ID" value="NZ_SDPU01000036.1"/>
</dbReference>
<dbReference type="GO" id="GO:0003887">
    <property type="term" value="F:DNA-directed DNA polymerase activity"/>
    <property type="evidence" value="ECO:0007669"/>
    <property type="project" value="UniProtKB-KW"/>
</dbReference>
<dbReference type="InterPro" id="IPR008921">
    <property type="entry name" value="DNA_pol3_clamp-load_cplx_C"/>
</dbReference>
<dbReference type="SMART" id="SM00382">
    <property type="entry name" value="AAA"/>
    <property type="match status" value="1"/>
</dbReference>
<dbReference type="AlphaFoldDB" id="A0A4Q5ITV0"/>
<evidence type="ECO:0000259" key="16">
    <source>
        <dbReference type="SMART" id="SM00382"/>
    </source>
</evidence>
<evidence type="ECO:0000256" key="8">
    <source>
        <dbReference type="ARBA" id="ARBA00022833"/>
    </source>
</evidence>
<proteinExistence type="inferred from homology"/>
<keyword evidence="18" id="KW-1185">Reference proteome</keyword>
<keyword evidence="7 14" id="KW-0547">Nucleotide-binding</keyword>
<dbReference type="Pfam" id="PF12169">
    <property type="entry name" value="DNA_pol3_gamma3"/>
    <property type="match status" value="1"/>
</dbReference>
<evidence type="ECO:0000256" key="15">
    <source>
        <dbReference type="SAM" id="MobiDB-lite"/>
    </source>
</evidence>
<comment type="function">
    <text evidence="11 14">DNA polymerase III is a complex, multichain enzyme responsible for most of the replicative synthesis in bacteria. This DNA polymerase also exhibits 3' to 5' exonuclease activity.</text>
</comment>
<feature type="compositionally biased region" description="Pro residues" evidence="15">
    <location>
        <begin position="445"/>
        <end position="457"/>
    </location>
</feature>